<dbReference type="EMBL" id="MNPL01023230">
    <property type="protein sequence ID" value="OQR68848.1"/>
    <property type="molecule type" value="Genomic_DNA"/>
</dbReference>
<organism evidence="1 2">
    <name type="scientific">Tropilaelaps mercedesae</name>
    <dbReference type="NCBI Taxonomy" id="418985"/>
    <lineage>
        <taxon>Eukaryota</taxon>
        <taxon>Metazoa</taxon>
        <taxon>Ecdysozoa</taxon>
        <taxon>Arthropoda</taxon>
        <taxon>Chelicerata</taxon>
        <taxon>Arachnida</taxon>
        <taxon>Acari</taxon>
        <taxon>Parasitiformes</taxon>
        <taxon>Mesostigmata</taxon>
        <taxon>Gamasina</taxon>
        <taxon>Dermanyssoidea</taxon>
        <taxon>Laelapidae</taxon>
        <taxon>Tropilaelaps</taxon>
    </lineage>
</organism>
<name>A0A1V9X624_9ACAR</name>
<gene>
    <name evidence="1" type="ORF">BIW11_12643</name>
</gene>
<accession>A0A1V9X624</accession>
<evidence type="ECO:0000313" key="1">
    <source>
        <dbReference type="EMBL" id="OQR68848.1"/>
    </source>
</evidence>
<dbReference type="Proteomes" id="UP000192247">
    <property type="component" value="Unassembled WGS sequence"/>
</dbReference>
<sequence length="181" mass="20531">MIFDDHFRRQSAKVEPSGHKSLLRLFCDEIKAFEADPDSSRYSVELRPIAQILRLLADDDTCRNTMANTGIISSIVSCLDFSKSSNAAWRNTWRRRLLEHATCDRFVAITRWKIRERMNRTITSTLLPTSMPADQQHVVRVDLTDAEEVNGGNPKQEMSACIVVSPAAVLLVMQLVGKQRL</sequence>
<comment type="caution">
    <text evidence="1">The sequence shown here is derived from an EMBL/GenBank/DDBJ whole genome shotgun (WGS) entry which is preliminary data.</text>
</comment>
<keyword evidence="2" id="KW-1185">Reference proteome</keyword>
<reference evidence="1 2" key="1">
    <citation type="journal article" date="2017" name="Gigascience">
        <title>Draft genome of the honey bee ectoparasitic mite, Tropilaelaps mercedesae, is shaped by the parasitic life history.</title>
        <authorList>
            <person name="Dong X."/>
            <person name="Armstrong S.D."/>
            <person name="Xia D."/>
            <person name="Makepeace B.L."/>
            <person name="Darby A.C."/>
            <person name="Kadowaki T."/>
        </authorList>
    </citation>
    <scope>NUCLEOTIDE SEQUENCE [LARGE SCALE GENOMIC DNA]</scope>
    <source>
        <strain evidence="1">Wuxi-XJTLU</strain>
    </source>
</reference>
<protein>
    <submittedName>
        <fullName evidence="1">Uncharacterized protein</fullName>
    </submittedName>
</protein>
<evidence type="ECO:0000313" key="2">
    <source>
        <dbReference type="Proteomes" id="UP000192247"/>
    </source>
</evidence>
<dbReference type="AlphaFoldDB" id="A0A1V9X624"/>
<dbReference type="InParanoid" id="A0A1V9X624"/>
<dbReference type="OrthoDB" id="6417436at2759"/>
<proteinExistence type="predicted"/>